<feature type="transmembrane region" description="Helical" evidence="7">
    <location>
        <begin position="380"/>
        <end position="398"/>
    </location>
</feature>
<sequence>MNFYQKYPLFTKIAGTDLLSKVGDRLFYTALLTTATSLPQANLAVTIVSISETLPVLFSFFLGSLADQKQHKSNLLIKNSITRALLYLGIGFIFNYPQTLLLLMIASVLNFLSGLSGNYSSALLTPFTKTMVNESDMTQAQGLISTANQLMNVLATLAGSLLLAFFLKSTVAYLNALLFILIGSIYYLIRPQLTHVETNFVTNREENLFITTKNNFKNIFHNKTVLSDLWQLALLNGFFGGLTPIFALFIKNNHSLDYISNPVKIALLSAIITLGMVIGSSLSGTLLKNYTENQLNQVSNLFISFVGLSFIVNNLYLILLNSGIIAILLGIVSPRFSAKIITKYPTANLGGIITTVNSLLVLAPPITSVIFPLLPSIHPLAAYIGFFIYSIILVLVTLKIKSRNS</sequence>
<evidence type="ECO:0000313" key="9">
    <source>
        <dbReference type="Proteomes" id="UP001057025"/>
    </source>
</evidence>
<feature type="transmembrane region" description="Helical" evidence="7">
    <location>
        <begin position="229"/>
        <end position="250"/>
    </location>
</feature>
<reference evidence="8" key="1">
    <citation type="submission" date="2022-05" db="EMBL/GenBank/DDBJ databases">
        <authorList>
            <person name="Oliphant S.A."/>
            <person name="Watson-Haigh N.S."/>
            <person name="Sumby K.M."/>
            <person name="Gardner J.M."/>
            <person name="Jiranek V."/>
        </authorList>
    </citation>
    <scope>NUCLEOTIDE SEQUENCE</scope>
    <source>
        <strain evidence="8">KI11_C11</strain>
    </source>
</reference>
<keyword evidence="2" id="KW-0813">Transport</keyword>
<feature type="transmembrane region" description="Helical" evidence="7">
    <location>
        <begin position="262"/>
        <end position="282"/>
    </location>
</feature>
<dbReference type="InterPro" id="IPR011701">
    <property type="entry name" value="MFS"/>
</dbReference>
<keyword evidence="6 7" id="KW-0472">Membrane</keyword>
<dbReference type="Proteomes" id="UP001057025">
    <property type="component" value="Chromosome"/>
</dbReference>
<name>A0ABY5BT24_9LACO</name>
<keyword evidence="3" id="KW-1003">Cell membrane</keyword>
<feature type="transmembrane region" description="Helical" evidence="7">
    <location>
        <begin position="172"/>
        <end position="189"/>
    </location>
</feature>
<accession>A0ABY5BT24</accession>
<dbReference type="PANTHER" id="PTHR43266:SF2">
    <property type="entry name" value="MAJOR FACILITATOR SUPERFAMILY (MFS) PROFILE DOMAIN-CONTAINING PROTEIN"/>
    <property type="match status" value="1"/>
</dbReference>
<organism evidence="8 9">
    <name type="scientific">Fructilactobacillus hinvesii</name>
    <dbReference type="NCBI Taxonomy" id="2940300"/>
    <lineage>
        <taxon>Bacteria</taxon>
        <taxon>Bacillati</taxon>
        <taxon>Bacillota</taxon>
        <taxon>Bacilli</taxon>
        <taxon>Lactobacillales</taxon>
        <taxon>Lactobacillaceae</taxon>
        <taxon>Fructilactobacillus</taxon>
    </lineage>
</organism>
<protein>
    <submittedName>
        <fullName evidence="8">MFS transporter</fullName>
    </submittedName>
</protein>
<feature type="transmembrane region" description="Helical" evidence="7">
    <location>
        <begin position="302"/>
        <end position="331"/>
    </location>
</feature>
<keyword evidence="5 7" id="KW-1133">Transmembrane helix</keyword>
<dbReference type="Pfam" id="PF07690">
    <property type="entry name" value="MFS_1"/>
    <property type="match status" value="1"/>
</dbReference>
<keyword evidence="4 7" id="KW-0812">Transmembrane</keyword>
<keyword evidence="9" id="KW-1185">Reference proteome</keyword>
<dbReference type="RefSeq" id="WP_252797369.1">
    <property type="nucleotide sequence ID" value="NZ_CP097118.1"/>
</dbReference>
<evidence type="ECO:0000256" key="4">
    <source>
        <dbReference type="ARBA" id="ARBA00022692"/>
    </source>
</evidence>
<evidence type="ECO:0000256" key="5">
    <source>
        <dbReference type="ARBA" id="ARBA00022989"/>
    </source>
</evidence>
<evidence type="ECO:0000256" key="2">
    <source>
        <dbReference type="ARBA" id="ARBA00022448"/>
    </source>
</evidence>
<dbReference type="Gene3D" id="1.20.1250.20">
    <property type="entry name" value="MFS general substrate transporter like domains"/>
    <property type="match status" value="1"/>
</dbReference>
<proteinExistence type="predicted"/>
<feature type="transmembrane region" description="Helical" evidence="7">
    <location>
        <begin position="352"/>
        <end position="374"/>
    </location>
</feature>
<feature type="transmembrane region" description="Helical" evidence="7">
    <location>
        <begin position="41"/>
        <end position="63"/>
    </location>
</feature>
<evidence type="ECO:0000256" key="6">
    <source>
        <dbReference type="ARBA" id="ARBA00023136"/>
    </source>
</evidence>
<feature type="transmembrane region" description="Helical" evidence="7">
    <location>
        <begin position="84"/>
        <end position="109"/>
    </location>
</feature>
<evidence type="ECO:0000313" key="8">
    <source>
        <dbReference type="EMBL" id="USS88080.1"/>
    </source>
</evidence>
<evidence type="ECO:0000256" key="1">
    <source>
        <dbReference type="ARBA" id="ARBA00004651"/>
    </source>
</evidence>
<gene>
    <name evidence="8" type="ORF">M3M39_00915</name>
</gene>
<dbReference type="SUPFAM" id="SSF103473">
    <property type="entry name" value="MFS general substrate transporter"/>
    <property type="match status" value="1"/>
</dbReference>
<dbReference type="InterPro" id="IPR036259">
    <property type="entry name" value="MFS_trans_sf"/>
</dbReference>
<dbReference type="EMBL" id="CP097118">
    <property type="protein sequence ID" value="USS88080.1"/>
    <property type="molecule type" value="Genomic_DNA"/>
</dbReference>
<comment type="subcellular location">
    <subcellularLocation>
        <location evidence="1">Cell membrane</location>
        <topology evidence="1">Multi-pass membrane protein</topology>
    </subcellularLocation>
</comment>
<feature type="transmembrane region" description="Helical" evidence="7">
    <location>
        <begin position="150"/>
        <end position="167"/>
    </location>
</feature>
<evidence type="ECO:0000256" key="7">
    <source>
        <dbReference type="SAM" id="Phobius"/>
    </source>
</evidence>
<evidence type="ECO:0000256" key="3">
    <source>
        <dbReference type="ARBA" id="ARBA00022475"/>
    </source>
</evidence>
<dbReference type="PANTHER" id="PTHR43266">
    <property type="entry name" value="MACROLIDE-EFFLUX PROTEIN"/>
    <property type="match status" value="1"/>
</dbReference>